<keyword evidence="2" id="KW-0812">Transmembrane</keyword>
<protein>
    <submittedName>
        <fullName evidence="3">Uncharacterized protein</fullName>
    </submittedName>
</protein>
<organism evidence="3 4">
    <name type="scientific">Aureobasidium melanogenum</name>
    <name type="common">Aureobasidium pullulans var. melanogenum</name>
    <dbReference type="NCBI Taxonomy" id="46634"/>
    <lineage>
        <taxon>Eukaryota</taxon>
        <taxon>Fungi</taxon>
        <taxon>Dikarya</taxon>
        <taxon>Ascomycota</taxon>
        <taxon>Pezizomycotina</taxon>
        <taxon>Dothideomycetes</taxon>
        <taxon>Dothideomycetidae</taxon>
        <taxon>Dothideales</taxon>
        <taxon>Saccotheciaceae</taxon>
        <taxon>Aureobasidium</taxon>
    </lineage>
</organism>
<feature type="non-terminal residue" evidence="3">
    <location>
        <position position="455"/>
    </location>
</feature>
<keyword evidence="2" id="KW-0472">Membrane</keyword>
<evidence type="ECO:0000313" key="4">
    <source>
        <dbReference type="Proteomes" id="UP000767238"/>
    </source>
</evidence>
<comment type="caution">
    <text evidence="3">The sequence shown here is derived from an EMBL/GenBank/DDBJ whole genome shotgun (WGS) entry which is preliminary data.</text>
</comment>
<gene>
    <name evidence="3" type="ORF">KCV03_g7626</name>
</gene>
<dbReference type="AlphaFoldDB" id="A0A9P8GBJ7"/>
<name>A0A9P8GBJ7_AURME</name>
<sequence>MTEPSSTAPFMLSILLDNKIVFKLDILFLFSVILAVTYFVGLFFWLRRIDDCLFFKAIAHGFSTVNSYLDLAHDEDHVSSQDDSPISGHDNQVISSEDDDSKNKPHENSSETIKNHCSICCQGLPAAQRASSSDIDFNSTMTVNKDTVPGNKLPSHAERVLLSLDDHLELSLANLTQTEADDMLFELRTLRSTVGSRVPLFVQQINPPVDAFGPDAWYGEACLIDALIWLLKKRFPDRGESEAEFSGLGQNKKNIEKESTEQKRDKQEHEERALQQEKQKQEKQEQEKHEEGNRSTSSCGQPDSHVDPVASVEPDMRSSPSSTSSYSPPALTARGVTFHVEFSVVDRLRDLSEPEVDALVVKLKNHRRKLVNKRANAIVKSFWNGKEYVLEVKALWDARIGLVDGIMAVMRQYNLSSEDPVHEDDDGIPDSPSTSEMRFYSIFRLDNPRERRNSA</sequence>
<evidence type="ECO:0000256" key="1">
    <source>
        <dbReference type="SAM" id="MobiDB-lite"/>
    </source>
</evidence>
<feature type="compositionally biased region" description="Basic and acidic residues" evidence="1">
    <location>
        <begin position="253"/>
        <end position="293"/>
    </location>
</feature>
<feature type="region of interest" description="Disordered" evidence="1">
    <location>
        <begin position="241"/>
        <end position="330"/>
    </location>
</feature>
<evidence type="ECO:0000313" key="3">
    <source>
        <dbReference type="EMBL" id="KAH0216283.1"/>
    </source>
</evidence>
<accession>A0A9P8GBJ7</accession>
<proteinExistence type="predicted"/>
<feature type="compositionally biased region" description="Low complexity" evidence="1">
    <location>
        <begin position="318"/>
        <end position="329"/>
    </location>
</feature>
<dbReference type="Proteomes" id="UP000767238">
    <property type="component" value="Unassembled WGS sequence"/>
</dbReference>
<keyword evidence="2" id="KW-1133">Transmembrane helix</keyword>
<evidence type="ECO:0000256" key="2">
    <source>
        <dbReference type="SAM" id="Phobius"/>
    </source>
</evidence>
<dbReference type="OrthoDB" id="3897873at2759"/>
<reference evidence="3" key="2">
    <citation type="submission" date="2021-08" db="EMBL/GenBank/DDBJ databases">
        <authorList>
            <person name="Gostincar C."/>
            <person name="Sun X."/>
            <person name="Song Z."/>
            <person name="Gunde-Cimerman N."/>
        </authorList>
    </citation>
    <scope>NUCLEOTIDE SEQUENCE</scope>
    <source>
        <strain evidence="3">EXF-8016</strain>
    </source>
</reference>
<feature type="region of interest" description="Disordered" evidence="1">
    <location>
        <begin position="79"/>
        <end position="111"/>
    </location>
</feature>
<feature type="compositionally biased region" description="Polar residues" evidence="1">
    <location>
        <begin position="81"/>
        <end position="95"/>
    </location>
</feature>
<feature type="transmembrane region" description="Helical" evidence="2">
    <location>
        <begin position="20"/>
        <end position="46"/>
    </location>
</feature>
<dbReference type="EMBL" id="JAHFYH010000065">
    <property type="protein sequence ID" value="KAH0216283.1"/>
    <property type="molecule type" value="Genomic_DNA"/>
</dbReference>
<reference evidence="3" key="1">
    <citation type="journal article" date="2021" name="J Fungi (Basel)">
        <title>Virulence traits and population genomics of the black yeast Aureobasidium melanogenum.</title>
        <authorList>
            <person name="Cernosa A."/>
            <person name="Sun X."/>
            <person name="Gostincar C."/>
            <person name="Fang C."/>
            <person name="Gunde-Cimerman N."/>
            <person name="Song Z."/>
        </authorList>
    </citation>
    <scope>NUCLEOTIDE SEQUENCE</scope>
    <source>
        <strain evidence="3">EXF-8016</strain>
    </source>
</reference>